<proteinExistence type="predicted"/>
<dbReference type="EMBL" id="UINC01127677">
    <property type="protein sequence ID" value="SVD06954.1"/>
    <property type="molecule type" value="Genomic_DNA"/>
</dbReference>
<evidence type="ECO:0000313" key="2">
    <source>
        <dbReference type="EMBL" id="SVD06954.1"/>
    </source>
</evidence>
<dbReference type="AlphaFoldDB" id="A0A382SAM4"/>
<accession>A0A382SAM4</accession>
<name>A0A382SAM4_9ZZZZ</name>
<gene>
    <name evidence="2" type="ORF">METZ01_LOCUS359808</name>
</gene>
<organism evidence="2">
    <name type="scientific">marine metagenome</name>
    <dbReference type="NCBI Taxonomy" id="408172"/>
    <lineage>
        <taxon>unclassified sequences</taxon>
        <taxon>metagenomes</taxon>
        <taxon>ecological metagenomes</taxon>
    </lineage>
</organism>
<reference evidence="2" key="1">
    <citation type="submission" date="2018-05" db="EMBL/GenBank/DDBJ databases">
        <authorList>
            <person name="Lanie J.A."/>
            <person name="Ng W.-L."/>
            <person name="Kazmierczak K.M."/>
            <person name="Andrzejewski T.M."/>
            <person name="Davidsen T.M."/>
            <person name="Wayne K.J."/>
            <person name="Tettelin H."/>
            <person name="Glass J.I."/>
            <person name="Rusch D."/>
            <person name="Podicherti R."/>
            <person name="Tsui H.-C.T."/>
            <person name="Winkler M.E."/>
        </authorList>
    </citation>
    <scope>NUCLEOTIDE SEQUENCE</scope>
</reference>
<feature type="region of interest" description="Disordered" evidence="1">
    <location>
        <begin position="1"/>
        <end position="22"/>
    </location>
</feature>
<evidence type="ECO:0000256" key="1">
    <source>
        <dbReference type="SAM" id="MobiDB-lite"/>
    </source>
</evidence>
<protein>
    <submittedName>
        <fullName evidence="2">Uncharacterized protein</fullName>
    </submittedName>
</protein>
<sequence length="22" mass="2504">MDLHGRKPPRDFGARKGLEEPP</sequence>